<sequence>MPSSSTGVCPICRQTVDVADGRVVDHRRQGTMCRGSGLAPRVAPAAKRSPGKRASSSQTTPREPAAPRVRKPVAAPLNLADASTMRCPVCRELVGTTSVGGATLLASHTVRSMPCIGSGRQVGRRTVAATCPGCGETHDAQINESGGRMTRHMVGGSLCDGTGASLGSEELERVYAAEAAAR</sequence>
<gene>
    <name evidence="2" type="ORF">ELQ92_00740</name>
</gene>
<keyword evidence="3" id="KW-1185">Reference proteome</keyword>
<organism evidence="2 3">
    <name type="scientific">Labedella populi</name>
    <dbReference type="NCBI Taxonomy" id="2498850"/>
    <lineage>
        <taxon>Bacteria</taxon>
        <taxon>Bacillati</taxon>
        <taxon>Actinomycetota</taxon>
        <taxon>Actinomycetes</taxon>
        <taxon>Micrococcales</taxon>
        <taxon>Microbacteriaceae</taxon>
        <taxon>Labedella</taxon>
    </lineage>
</organism>
<dbReference type="EMBL" id="RZNC01000001">
    <property type="protein sequence ID" value="RWZ67832.1"/>
    <property type="molecule type" value="Genomic_DNA"/>
</dbReference>
<feature type="region of interest" description="Disordered" evidence="1">
    <location>
        <begin position="30"/>
        <end position="72"/>
    </location>
</feature>
<dbReference type="RefSeq" id="WP_128497024.1">
    <property type="nucleotide sequence ID" value="NZ_RZNC01000001.1"/>
</dbReference>
<dbReference type="Proteomes" id="UP000288603">
    <property type="component" value="Unassembled WGS sequence"/>
</dbReference>
<evidence type="ECO:0000313" key="3">
    <source>
        <dbReference type="Proteomes" id="UP000288603"/>
    </source>
</evidence>
<accession>A0A3S4BD31</accession>
<comment type="caution">
    <text evidence="2">The sequence shown here is derived from an EMBL/GenBank/DDBJ whole genome shotgun (WGS) entry which is preliminary data.</text>
</comment>
<proteinExistence type="predicted"/>
<protein>
    <submittedName>
        <fullName evidence="2">Uncharacterized protein</fullName>
    </submittedName>
</protein>
<feature type="compositionally biased region" description="Low complexity" evidence="1">
    <location>
        <begin position="61"/>
        <end position="72"/>
    </location>
</feature>
<reference evidence="2 3" key="1">
    <citation type="submission" date="2018-12" db="EMBL/GenBank/DDBJ databases">
        <authorList>
            <person name="Li F."/>
        </authorList>
    </citation>
    <scope>NUCLEOTIDE SEQUENCE [LARGE SCALE GENOMIC DNA]</scope>
    <source>
        <strain evidence="2 3">8H24J-4-2</strain>
    </source>
</reference>
<name>A0A3S4BD31_9MICO</name>
<dbReference type="OrthoDB" id="5108741at2"/>
<evidence type="ECO:0000313" key="2">
    <source>
        <dbReference type="EMBL" id="RWZ67832.1"/>
    </source>
</evidence>
<dbReference type="AlphaFoldDB" id="A0A3S4BD31"/>
<evidence type="ECO:0000256" key="1">
    <source>
        <dbReference type="SAM" id="MobiDB-lite"/>
    </source>
</evidence>